<feature type="transmembrane region" description="Helical" evidence="1">
    <location>
        <begin position="60"/>
        <end position="77"/>
    </location>
</feature>
<keyword evidence="1" id="KW-0812">Transmembrane</keyword>
<keyword evidence="1" id="KW-0472">Membrane</keyword>
<reference evidence="3" key="1">
    <citation type="submission" date="2020-05" db="EMBL/GenBank/DDBJ databases">
        <authorList>
            <person name="Chiriac C."/>
            <person name="Salcher M."/>
            <person name="Ghai R."/>
            <person name="Kavagutti S V."/>
        </authorList>
    </citation>
    <scope>NUCLEOTIDE SEQUENCE</scope>
</reference>
<dbReference type="SUPFAM" id="SSF103481">
    <property type="entry name" value="Multidrug resistance efflux transporter EmrE"/>
    <property type="match status" value="1"/>
</dbReference>
<dbReference type="EMBL" id="CAFBPZ010000021">
    <property type="protein sequence ID" value="CAB5036553.1"/>
    <property type="molecule type" value="Genomic_DNA"/>
</dbReference>
<keyword evidence="1" id="KW-1133">Transmembrane helix</keyword>
<gene>
    <name evidence="3" type="ORF">UFOPK4237_00488</name>
</gene>
<accession>A0A6J7S5Z2</accession>
<name>A0A6J7S5Z2_9ZZZZ</name>
<dbReference type="Pfam" id="PF00892">
    <property type="entry name" value="EamA"/>
    <property type="match status" value="1"/>
</dbReference>
<organism evidence="3">
    <name type="scientific">freshwater metagenome</name>
    <dbReference type="NCBI Taxonomy" id="449393"/>
    <lineage>
        <taxon>unclassified sequences</taxon>
        <taxon>metagenomes</taxon>
        <taxon>ecological metagenomes</taxon>
    </lineage>
</organism>
<dbReference type="InterPro" id="IPR000620">
    <property type="entry name" value="EamA_dom"/>
</dbReference>
<proteinExistence type="predicted"/>
<evidence type="ECO:0000256" key="1">
    <source>
        <dbReference type="SAM" id="Phobius"/>
    </source>
</evidence>
<sequence>MVKGIIAGSTNVALAFVFGEEIPALRIIASGMVLGLFAYGVSLVLFVIALRGVGAARAGAYYSVAPFIGAIVAIAFFGEAVTIQIALAGGLMAVGTWLHLTESHSHFHPHSLIEHEHEHFPDTEHRHGH</sequence>
<dbReference type="GO" id="GO:0016020">
    <property type="term" value="C:membrane"/>
    <property type="evidence" value="ECO:0007669"/>
    <property type="project" value="InterPro"/>
</dbReference>
<protein>
    <submittedName>
        <fullName evidence="3">Unannotated protein</fullName>
    </submittedName>
</protein>
<feature type="transmembrane region" description="Helical" evidence="1">
    <location>
        <begin position="27"/>
        <end position="48"/>
    </location>
</feature>
<evidence type="ECO:0000313" key="3">
    <source>
        <dbReference type="EMBL" id="CAB5036553.1"/>
    </source>
</evidence>
<dbReference type="AlphaFoldDB" id="A0A6J7S5Z2"/>
<feature type="domain" description="EamA" evidence="2">
    <location>
        <begin position="6"/>
        <end position="99"/>
    </location>
</feature>
<dbReference type="InterPro" id="IPR037185">
    <property type="entry name" value="EmrE-like"/>
</dbReference>
<evidence type="ECO:0000259" key="2">
    <source>
        <dbReference type="Pfam" id="PF00892"/>
    </source>
</evidence>